<dbReference type="PANTHER" id="PTHR30579:SF7">
    <property type="entry name" value="HTH-TYPE TRANSCRIPTIONAL REGULATOR LRHA-RELATED"/>
    <property type="match status" value="1"/>
</dbReference>
<dbReference type="Proteomes" id="UP000825701">
    <property type="component" value="Chromosome"/>
</dbReference>
<comment type="similarity">
    <text evidence="1">Belongs to the LysR transcriptional regulatory family.</text>
</comment>
<dbReference type="Pfam" id="PF00126">
    <property type="entry name" value="HTH_1"/>
    <property type="match status" value="1"/>
</dbReference>
<dbReference type="RefSeq" id="WP_261401634.1">
    <property type="nucleotide sequence ID" value="NZ_CP081869.1"/>
</dbReference>
<name>A0A9E6R5P9_9HYPH</name>
<dbReference type="SUPFAM" id="SSF53850">
    <property type="entry name" value="Periplasmic binding protein-like II"/>
    <property type="match status" value="1"/>
</dbReference>
<accession>A0A9E6R5P9</accession>
<evidence type="ECO:0000256" key="1">
    <source>
        <dbReference type="ARBA" id="ARBA00009437"/>
    </source>
</evidence>
<dbReference type="FunFam" id="1.10.10.10:FF:000001">
    <property type="entry name" value="LysR family transcriptional regulator"/>
    <property type="match status" value="1"/>
</dbReference>
<keyword evidence="4" id="KW-0804">Transcription</keyword>
<evidence type="ECO:0000256" key="4">
    <source>
        <dbReference type="ARBA" id="ARBA00023163"/>
    </source>
</evidence>
<dbReference type="Gene3D" id="3.40.190.10">
    <property type="entry name" value="Periplasmic binding protein-like II"/>
    <property type="match status" value="2"/>
</dbReference>
<dbReference type="InterPro" id="IPR005119">
    <property type="entry name" value="LysR_subst-bd"/>
</dbReference>
<evidence type="ECO:0000313" key="6">
    <source>
        <dbReference type="EMBL" id="QZN98690.1"/>
    </source>
</evidence>
<keyword evidence="7" id="KW-1185">Reference proteome</keyword>
<keyword evidence="3" id="KW-0238">DNA-binding</keyword>
<dbReference type="Pfam" id="PF03466">
    <property type="entry name" value="LysR_substrate"/>
    <property type="match status" value="1"/>
</dbReference>
<dbReference type="GO" id="GO:0003700">
    <property type="term" value="F:DNA-binding transcription factor activity"/>
    <property type="evidence" value="ECO:0007669"/>
    <property type="project" value="InterPro"/>
</dbReference>
<dbReference type="InterPro" id="IPR050176">
    <property type="entry name" value="LTTR"/>
</dbReference>
<dbReference type="Gene3D" id="1.10.10.10">
    <property type="entry name" value="Winged helix-like DNA-binding domain superfamily/Winged helix DNA-binding domain"/>
    <property type="match status" value="1"/>
</dbReference>
<gene>
    <name evidence="6" type="ORF">K6K41_16960</name>
</gene>
<dbReference type="InterPro" id="IPR000847">
    <property type="entry name" value="LysR_HTH_N"/>
</dbReference>
<dbReference type="KEGG" id="cmet:K6K41_16960"/>
<dbReference type="InterPro" id="IPR036390">
    <property type="entry name" value="WH_DNA-bd_sf"/>
</dbReference>
<evidence type="ECO:0000313" key="7">
    <source>
        <dbReference type="Proteomes" id="UP000825701"/>
    </source>
</evidence>
<proteinExistence type="inferred from homology"/>
<dbReference type="PANTHER" id="PTHR30579">
    <property type="entry name" value="TRANSCRIPTIONAL REGULATOR"/>
    <property type="match status" value="1"/>
</dbReference>
<dbReference type="InterPro" id="IPR036388">
    <property type="entry name" value="WH-like_DNA-bd_sf"/>
</dbReference>
<dbReference type="SUPFAM" id="SSF46785">
    <property type="entry name" value="Winged helix' DNA-binding domain"/>
    <property type="match status" value="1"/>
</dbReference>
<reference evidence="6" key="1">
    <citation type="submission" date="2021-08" db="EMBL/GenBank/DDBJ databases">
        <authorList>
            <person name="Zhang H."/>
            <person name="Xu M."/>
            <person name="Yu Z."/>
            <person name="Yang L."/>
            <person name="Cai Y."/>
        </authorList>
    </citation>
    <scope>NUCLEOTIDE SEQUENCE</scope>
    <source>
        <strain evidence="6">CHL1</strain>
    </source>
</reference>
<dbReference type="EMBL" id="CP081869">
    <property type="protein sequence ID" value="QZN98690.1"/>
    <property type="molecule type" value="Genomic_DNA"/>
</dbReference>
<dbReference type="AlphaFoldDB" id="A0A9E6R5P9"/>
<sequence>MLDLDSVRLFVLAADFGSLTRAAEAANTAQPVVSQRIKALETRLGRRLLDRSPRFVRTTADGAVFLARARDLLAAHDAALGLGSQPAVHFALGASDHALGAAIARLLAPVKAALPPDATIEARVGLSQPIRAMFDDGALDAAVVRREAGGGEGELLGEDPLGWRAAPGFRLDPGRPVPLASLGSPCGVRAAAIRALEAAGLSWRESYVAGSCSALLAGAAAGFGVAPMGLAGSDGAPDRGPALGLPALGSSPVVLLARARSPEAAAAIRALAAGVRSLLR</sequence>
<evidence type="ECO:0000256" key="3">
    <source>
        <dbReference type="ARBA" id="ARBA00023125"/>
    </source>
</evidence>
<evidence type="ECO:0000259" key="5">
    <source>
        <dbReference type="PROSITE" id="PS50931"/>
    </source>
</evidence>
<dbReference type="PRINTS" id="PR00039">
    <property type="entry name" value="HTHLYSR"/>
</dbReference>
<protein>
    <submittedName>
        <fullName evidence="6">LysR family transcriptional regulator</fullName>
    </submittedName>
</protein>
<dbReference type="PROSITE" id="PS50931">
    <property type="entry name" value="HTH_LYSR"/>
    <property type="match status" value="1"/>
</dbReference>
<dbReference type="GO" id="GO:0003677">
    <property type="term" value="F:DNA binding"/>
    <property type="evidence" value="ECO:0007669"/>
    <property type="project" value="UniProtKB-KW"/>
</dbReference>
<keyword evidence="2" id="KW-0805">Transcription regulation</keyword>
<feature type="domain" description="HTH lysR-type" evidence="5">
    <location>
        <begin position="2"/>
        <end position="59"/>
    </location>
</feature>
<evidence type="ECO:0000256" key="2">
    <source>
        <dbReference type="ARBA" id="ARBA00023015"/>
    </source>
</evidence>
<organism evidence="6 7">
    <name type="scientific">Chenggangzhangella methanolivorans</name>
    <dbReference type="NCBI Taxonomy" id="1437009"/>
    <lineage>
        <taxon>Bacteria</taxon>
        <taxon>Pseudomonadati</taxon>
        <taxon>Pseudomonadota</taxon>
        <taxon>Alphaproteobacteria</taxon>
        <taxon>Hyphomicrobiales</taxon>
        <taxon>Methylopilaceae</taxon>
        <taxon>Chenggangzhangella</taxon>
    </lineage>
</organism>